<feature type="coiled-coil region" evidence="1">
    <location>
        <begin position="245"/>
        <end position="272"/>
    </location>
</feature>
<feature type="region of interest" description="Disordered" evidence="2">
    <location>
        <begin position="1"/>
        <end position="45"/>
    </location>
</feature>
<evidence type="ECO:0000256" key="1">
    <source>
        <dbReference type="SAM" id="Coils"/>
    </source>
</evidence>
<gene>
    <name evidence="3" type="ORF">BJ508DRAFT_328426</name>
</gene>
<reference evidence="3 4" key="1">
    <citation type="journal article" date="2018" name="Nat. Ecol. Evol.">
        <title>Pezizomycetes genomes reveal the molecular basis of ectomycorrhizal truffle lifestyle.</title>
        <authorList>
            <person name="Murat C."/>
            <person name="Payen T."/>
            <person name="Noel B."/>
            <person name="Kuo A."/>
            <person name="Morin E."/>
            <person name="Chen J."/>
            <person name="Kohler A."/>
            <person name="Krizsan K."/>
            <person name="Balestrini R."/>
            <person name="Da Silva C."/>
            <person name="Montanini B."/>
            <person name="Hainaut M."/>
            <person name="Levati E."/>
            <person name="Barry K.W."/>
            <person name="Belfiori B."/>
            <person name="Cichocki N."/>
            <person name="Clum A."/>
            <person name="Dockter R.B."/>
            <person name="Fauchery L."/>
            <person name="Guy J."/>
            <person name="Iotti M."/>
            <person name="Le Tacon F."/>
            <person name="Lindquist E.A."/>
            <person name="Lipzen A."/>
            <person name="Malagnac F."/>
            <person name="Mello A."/>
            <person name="Molinier V."/>
            <person name="Miyauchi S."/>
            <person name="Poulain J."/>
            <person name="Riccioni C."/>
            <person name="Rubini A."/>
            <person name="Sitrit Y."/>
            <person name="Splivallo R."/>
            <person name="Traeger S."/>
            <person name="Wang M."/>
            <person name="Zifcakova L."/>
            <person name="Wipf D."/>
            <person name="Zambonelli A."/>
            <person name="Paolocci F."/>
            <person name="Nowrousian M."/>
            <person name="Ottonello S."/>
            <person name="Baldrian P."/>
            <person name="Spatafora J.W."/>
            <person name="Henrissat B."/>
            <person name="Nagy L.G."/>
            <person name="Aury J.M."/>
            <person name="Wincker P."/>
            <person name="Grigoriev I.V."/>
            <person name="Bonfante P."/>
            <person name="Martin F.M."/>
        </authorList>
    </citation>
    <scope>NUCLEOTIDE SEQUENCE [LARGE SCALE GENOMIC DNA]</scope>
    <source>
        <strain evidence="3 4">RN42</strain>
    </source>
</reference>
<keyword evidence="4" id="KW-1185">Reference proteome</keyword>
<organism evidence="3 4">
    <name type="scientific">Ascobolus immersus RN42</name>
    <dbReference type="NCBI Taxonomy" id="1160509"/>
    <lineage>
        <taxon>Eukaryota</taxon>
        <taxon>Fungi</taxon>
        <taxon>Dikarya</taxon>
        <taxon>Ascomycota</taxon>
        <taxon>Pezizomycotina</taxon>
        <taxon>Pezizomycetes</taxon>
        <taxon>Pezizales</taxon>
        <taxon>Ascobolaceae</taxon>
        <taxon>Ascobolus</taxon>
    </lineage>
</organism>
<dbReference type="Proteomes" id="UP000275078">
    <property type="component" value="Unassembled WGS sequence"/>
</dbReference>
<proteinExistence type="predicted"/>
<evidence type="ECO:0000256" key="2">
    <source>
        <dbReference type="SAM" id="MobiDB-lite"/>
    </source>
</evidence>
<keyword evidence="1" id="KW-0175">Coiled coil</keyword>
<name>A0A3N4HZS9_ASCIM</name>
<feature type="compositionally biased region" description="Polar residues" evidence="2">
    <location>
        <begin position="16"/>
        <end position="28"/>
    </location>
</feature>
<dbReference type="AlphaFoldDB" id="A0A3N4HZS9"/>
<evidence type="ECO:0000313" key="4">
    <source>
        <dbReference type="Proteomes" id="UP000275078"/>
    </source>
</evidence>
<protein>
    <submittedName>
        <fullName evidence="3">Uncharacterized protein</fullName>
    </submittedName>
</protein>
<evidence type="ECO:0000313" key="3">
    <source>
        <dbReference type="EMBL" id="RPA79352.1"/>
    </source>
</evidence>
<dbReference type="EMBL" id="ML119700">
    <property type="protein sequence ID" value="RPA79352.1"/>
    <property type="molecule type" value="Genomic_DNA"/>
</dbReference>
<accession>A0A3N4HZS9</accession>
<sequence length="332" mass="37466">METHGTSSPDFEAWRTQESSRILSTPHYNRQKLDSPPTPTPKPSAPTIFPLTIPTPATVESTIATILSRPLPPGCLHHYTLLLLLSTPKTQTQTQLELHLDAQPHLIASRLRTLGLTCVFLLRKQTRKPPVARTLPPLEELVAPGPRRVRSLRLSEEQLAEYRFVVTIPVARVDGKGWEGPVEIEMPGSQRLPVEVVRGLVGLGVEARFSAVKTGVSPAARERFNRRDAVGRPDGKVVVFRKPKRREVRKQREEKKERVESGEKKRAKIEEVPVVIKTEERKRQWSEEGEIMVKLEWGCMHCDGCGLRSAEYFTGSGEKGRHYFRKGMIIVC</sequence>